<gene>
    <name evidence="3" type="ORF">K435DRAFT_667877</name>
</gene>
<evidence type="ECO:0000313" key="3">
    <source>
        <dbReference type="EMBL" id="THU94738.1"/>
    </source>
</evidence>
<sequence length="262" mass="30460">YVSSTHNTRIERLWVEVGRRFVRRWRAFFYRLEDLHGLQRSNPHHLWITHFLFLDMINQDCLEFQREWNSKPVTGRGGGLSPDVCFHIHYPPDDCVGLTVEETMESYGVHGKVQRRPHGHSGAGYSPEDPIDNLERGSSSGSESEESEWEEAETIHDDKFTAPPVKVPRVVDPFSKVPRLKKVFKKSLLDTQEAGIIPDGYGMHPEEWEHNVYPSYYTIRSGRKGSQELRVELPDLVWRPRSVMWVQALDVYNNLMAQLDMN</sequence>
<feature type="domain" description="Integrase core" evidence="2">
    <location>
        <begin position="4"/>
        <end position="73"/>
    </location>
</feature>
<evidence type="ECO:0000313" key="4">
    <source>
        <dbReference type="Proteomes" id="UP000297245"/>
    </source>
</evidence>
<evidence type="ECO:0000256" key="1">
    <source>
        <dbReference type="SAM" id="MobiDB-lite"/>
    </source>
</evidence>
<dbReference type="Pfam" id="PF24764">
    <property type="entry name" value="rva_4"/>
    <property type="match status" value="1"/>
</dbReference>
<feature type="region of interest" description="Disordered" evidence="1">
    <location>
        <begin position="110"/>
        <end position="161"/>
    </location>
</feature>
<feature type="compositionally biased region" description="Acidic residues" evidence="1">
    <location>
        <begin position="143"/>
        <end position="152"/>
    </location>
</feature>
<dbReference type="OrthoDB" id="3013454at2759"/>
<keyword evidence="4" id="KW-1185">Reference proteome</keyword>
<dbReference type="InterPro" id="IPR058913">
    <property type="entry name" value="Integrase_dom_put"/>
</dbReference>
<name>A0A4S8LZM2_DENBC</name>
<evidence type="ECO:0000259" key="2">
    <source>
        <dbReference type="Pfam" id="PF24764"/>
    </source>
</evidence>
<dbReference type="Proteomes" id="UP000297245">
    <property type="component" value="Unassembled WGS sequence"/>
</dbReference>
<reference evidence="3 4" key="1">
    <citation type="journal article" date="2019" name="Nat. Ecol. Evol.">
        <title>Megaphylogeny resolves global patterns of mushroom evolution.</title>
        <authorList>
            <person name="Varga T."/>
            <person name="Krizsan K."/>
            <person name="Foldi C."/>
            <person name="Dima B."/>
            <person name="Sanchez-Garcia M."/>
            <person name="Sanchez-Ramirez S."/>
            <person name="Szollosi G.J."/>
            <person name="Szarkandi J.G."/>
            <person name="Papp V."/>
            <person name="Albert L."/>
            <person name="Andreopoulos W."/>
            <person name="Angelini C."/>
            <person name="Antonin V."/>
            <person name="Barry K.W."/>
            <person name="Bougher N.L."/>
            <person name="Buchanan P."/>
            <person name="Buyck B."/>
            <person name="Bense V."/>
            <person name="Catcheside P."/>
            <person name="Chovatia M."/>
            <person name="Cooper J."/>
            <person name="Damon W."/>
            <person name="Desjardin D."/>
            <person name="Finy P."/>
            <person name="Geml J."/>
            <person name="Haridas S."/>
            <person name="Hughes K."/>
            <person name="Justo A."/>
            <person name="Karasinski D."/>
            <person name="Kautmanova I."/>
            <person name="Kiss B."/>
            <person name="Kocsube S."/>
            <person name="Kotiranta H."/>
            <person name="LaButti K.M."/>
            <person name="Lechner B.E."/>
            <person name="Liimatainen K."/>
            <person name="Lipzen A."/>
            <person name="Lukacs Z."/>
            <person name="Mihaltcheva S."/>
            <person name="Morgado L.N."/>
            <person name="Niskanen T."/>
            <person name="Noordeloos M.E."/>
            <person name="Ohm R.A."/>
            <person name="Ortiz-Santana B."/>
            <person name="Ovrebo C."/>
            <person name="Racz N."/>
            <person name="Riley R."/>
            <person name="Savchenko A."/>
            <person name="Shiryaev A."/>
            <person name="Soop K."/>
            <person name="Spirin V."/>
            <person name="Szebenyi C."/>
            <person name="Tomsovsky M."/>
            <person name="Tulloss R.E."/>
            <person name="Uehling J."/>
            <person name="Grigoriev I.V."/>
            <person name="Vagvolgyi C."/>
            <person name="Papp T."/>
            <person name="Martin F.M."/>
            <person name="Miettinen O."/>
            <person name="Hibbett D.S."/>
            <person name="Nagy L.G."/>
        </authorList>
    </citation>
    <scope>NUCLEOTIDE SEQUENCE [LARGE SCALE GENOMIC DNA]</scope>
    <source>
        <strain evidence="3 4">CBS 962.96</strain>
    </source>
</reference>
<accession>A0A4S8LZM2</accession>
<proteinExistence type="predicted"/>
<feature type="non-terminal residue" evidence="3">
    <location>
        <position position="1"/>
    </location>
</feature>
<organism evidence="3 4">
    <name type="scientific">Dendrothele bispora (strain CBS 962.96)</name>
    <dbReference type="NCBI Taxonomy" id="1314807"/>
    <lineage>
        <taxon>Eukaryota</taxon>
        <taxon>Fungi</taxon>
        <taxon>Dikarya</taxon>
        <taxon>Basidiomycota</taxon>
        <taxon>Agaricomycotina</taxon>
        <taxon>Agaricomycetes</taxon>
        <taxon>Agaricomycetidae</taxon>
        <taxon>Agaricales</taxon>
        <taxon>Agaricales incertae sedis</taxon>
        <taxon>Dendrothele</taxon>
    </lineage>
</organism>
<protein>
    <recommendedName>
        <fullName evidence="2">Integrase core domain-containing protein</fullName>
    </recommendedName>
</protein>
<dbReference type="EMBL" id="ML179217">
    <property type="protein sequence ID" value="THU94738.1"/>
    <property type="molecule type" value="Genomic_DNA"/>
</dbReference>
<dbReference type="AlphaFoldDB" id="A0A4S8LZM2"/>